<dbReference type="InterPro" id="IPR014001">
    <property type="entry name" value="Helicase_ATP-bd"/>
</dbReference>
<dbReference type="GO" id="GO:0005524">
    <property type="term" value="F:ATP binding"/>
    <property type="evidence" value="ECO:0007669"/>
    <property type="project" value="UniProtKB-KW"/>
</dbReference>
<dbReference type="AlphaFoldDB" id="A0A9D1YVH9"/>
<dbReference type="PROSITE" id="PS51192">
    <property type="entry name" value="HELICASE_ATP_BIND_1"/>
    <property type="match status" value="1"/>
</dbReference>
<dbReference type="EMBL" id="DXDC01000190">
    <property type="protein sequence ID" value="HIY65907.1"/>
    <property type="molecule type" value="Genomic_DNA"/>
</dbReference>
<dbReference type="Pfam" id="PF00270">
    <property type="entry name" value="DEAD"/>
    <property type="match status" value="1"/>
</dbReference>
<evidence type="ECO:0000313" key="9">
    <source>
        <dbReference type="Proteomes" id="UP000824005"/>
    </source>
</evidence>
<dbReference type="InterPro" id="IPR001650">
    <property type="entry name" value="Helicase_C-like"/>
</dbReference>
<feature type="non-terminal residue" evidence="8">
    <location>
        <position position="1168"/>
    </location>
</feature>
<sequence>MHIQYPEELPVSARRDDIMDALRSNQVVIVAGATGSGKTTQLPKMLLEMGKTSIGHTQPRRIAARTIAERVAEELGETVGRTVGYKVRFTDQVSKETKLKVMTDGVLLAEMHRDRDLKAYDAIVIDEAHERSLTIDFLIGYLQRLLPRRPDLKIVITSATIDPESFSKHFDDAPIIEVSGRTFDVDIRYRPLIDDPDTEEEDEADQLVGVERAIREISAEADGDILVFFSGEAEIRDAQDALKGRLGSRVEILPLFGRLSAAEQHRVFEPSKVAGLQRRIVLATNVAETSLTVPGIRHVIDTGTARISRYSARSKVQRLPIEAISQASAAQRAGRAGRVAEGIAIRLYAEDDFESRSEFTDPEILRTNLANVILQAATLGIGDLERFPFLTPPDSRGLKDGRDLLRELGAITKAGKVTKIGRDLARLPVDPRFGRMALAGKQRGVAHETVAIVAGLSIQDVRERPLEKRQRADELHARFADPTSDFITLLNLWRHLARRQRDLSGNAFRREVKAEFMNFLRIREWHDVVRQLERALGIGRDKRLGDEPEGMSTDADAIHRALLSGLLGHIGIRDSDAKPGQQVRKEARGKRPAREYRGARGTKFRIHPSSGLAKRAPEAVMAAELVETSQLFARQVAAIEPEWAEELAGDLAKSSISEPHWEKKQGAVVAYERVTLLGVPIVEQRRVQFARFDPAHARELFIRHALVEGDWETPEKFDRKNRQLIREIEKLEERQRRRDLLVDEDTIFEFFDARIPADVVSQRTFEGWWRTEKPQRPELLTLTREALTEDADRFARDDYPTRWHQGEQQLRLSYRFSPGDEQDGLTVHVPVAVLPRLSPAGFDWLVPGMREELLTAMIKALPKQIRKHIVPAGDWARAMLDDLPDDPDGRPIAEVLADRIQRKAHIPAGADDVDWSRVPDHLRPTFQIENDRGKKMGVAKSLPELQQRFASQAQQRVAAAAVKVTHESERDGVSRLDAELPDFIDVRQGGNVVRAYPGFTTTADGFGVRMHATAAERDAARVRAVKGMLQQAIATPGQYVAESLTQSERLAIGSSPYRSTDALMDDVLGLIIDAEFERFEAAGAVTTPERFDELRAAIESGIVDRMFQITALVARCLTAARGVDRALRDGSSIAFMAQLTDARAQLDALVFDGFIRRTGLAQLERLPV</sequence>
<evidence type="ECO:0000256" key="1">
    <source>
        <dbReference type="ARBA" id="ARBA00022741"/>
    </source>
</evidence>
<keyword evidence="2 8" id="KW-0378">Hydrolase</keyword>
<dbReference type="Pfam" id="PF07717">
    <property type="entry name" value="OB_NTP_bind"/>
    <property type="match status" value="1"/>
</dbReference>
<keyword evidence="3 8" id="KW-0347">Helicase</keyword>
<evidence type="ECO:0000256" key="4">
    <source>
        <dbReference type="ARBA" id="ARBA00022840"/>
    </source>
</evidence>
<evidence type="ECO:0000256" key="2">
    <source>
        <dbReference type="ARBA" id="ARBA00022801"/>
    </source>
</evidence>
<dbReference type="GO" id="GO:0003724">
    <property type="term" value="F:RNA helicase activity"/>
    <property type="evidence" value="ECO:0007669"/>
    <property type="project" value="UniProtKB-EC"/>
</dbReference>
<dbReference type="InterPro" id="IPR007502">
    <property type="entry name" value="Helicase-assoc_dom"/>
</dbReference>
<name>A0A9D1YVH9_9MICO</name>
<feature type="domain" description="Helicase C-terminal" evidence="7">
    <location>
        <begin position="209"/>
        <end position="380"/>
    </location>
</feature>
<gene>
    <name evidence="8" type="primary">hrpA</name>
    <name evidence="8" type="ORF">H9830_06485</name>
</gene>
<comment type="caution">
    <text evidence="8">The sequence shown here is derived from an EMBL/GenBank/DDBJ whole genome shotgun (WGS) entry which is preliminary data.</text>
</comment>
<dbReference type="SMART" id="SM00382">
    <property type="entry name" value="AAA"/>
    <property type="match status" value="1"/>
</dbReference>
<dbReference type="InterPro" id="IPR011709">
    <property type="entry name" value="DEAD-box_helicase_OB_fold"/>
</dbReference>
<dbReference type="InterPro" id="IPR011545">
    <property type="entry name" value="DEAD/DEAH_box_helicase_dom"/>
</dbReference>
<feature type="region of interest" description="Disordered" evidence="5">
    <location>
        <begin position="575"/>
        <end position="596"/>
    </location>
</feature>
<dbReference type="GO" id="GO:0003723">
    <property type="term" value="F:RNA binding"/>
    <property type="evidence" value="ECO:0007669"/>
    <property type="project" value="TreeGrafter"/>
</dbReference>
<dbReference type="InterPro" id="IPR048333">
    <property type="entry name" value="HA2_WH"/>
</dbReference>
<dbReference type="Proteomes" id="UP000824005">
    <property type="component" value="Unassembled WGS sequence"/>
</dbReference>
<dbReference type="PANTHER" id="PTHR18934">
    <property type="entry name" value="ATP-DEPENDENT RNA HELICASE"/>
    <property type="match status" value="1"/>
</dbReference>
<evidence type="ECO:0000256" key="3">
    <source>
        <dbReference type="ARBA" id="ARBA00022806"/>
    </source>
</evidence>
<dbReference type="EC" id="3.6.4.13" evidence="8"/>
<dbReference type="InterPro" id="IPR027417">
    <property type="entry name" value="P-loop_NTPase"/>
</dbReference>
<dbReference type="Gene3D" id="3.40.50.300">
    <property type="entry name" value="P-loop containing nucleotide triphosphate hydrolases"/>
    <property type="match status" value="2"/>
</dbReference>
<evidence type="ECO:0000259" key="6">
    <source>
        <dbReference type="PROSITE" id="PS51192"/>
    </source>
</evidence>
<dbReference type="SMART" id="SM00847">
    <property type="entry name" value="HA2"/>
    <property type="match status" value="1"/>
</dbReference>
<dbReference type="FunFam" id="1.20.120.1080:FF:000005">
    <property type="entry name" value="ATP-dependent helicase HrpA"/>
    <property type="match status" value="1"/>
</dbReference>
<dbReference type="PANTHER" id="PTHR18934:SF99">
    <property type="entry name" value="ATP-DEPENDENT RNA HELICASE DHX37-RELATED"/>
    <property type="match status" value="1"/>
</dbReference>
<dbReference type="NCBIfam" id="TIGR01967">
    <property type="entry name" value="DEAH_box_HrpA"/>
    <property type="match status" value="1"/>
</dbReference>
<dbReference type="InterPro" id="IPR010222">
    <property type="entry name" value="RNA_helicase_HrpA"/>
</dbReference>
<dbReference type="InterPro" id="IPR024590">
    <property type="entry name" value="HrpA_C"/>
</dbReference>
<evidence type="ECO:0000256" key="5">
    <source>
        <dbReference type="SAM" id="MobiDB-lite"/>
    </source>
</evidence>
<evidence type="ECO:0000259" key="7">
    <source>
        <dbReference type="PROSITE" id="PS51194"/>
    </source>
</evidence>
<dbReference type="PROSITE" id="PS51194">
    <property type="entry name" value="HELICASE_CTER"/>
    <property type="match status" value="1"/>
</dbReference>
<dbReference type="GO" id="GO:0016787">
    <property type="term" value="F:hydrolase activity"/>
    <property type="evidence" value="ECO:0007669"/>
    <property type="project" value="UniProtKB-KW"/>
</dbReference>
<reference evidence="8" key="2">
    <citation type="submission" date="2021-04" db="EMBL/GenBank/DDBJ databases">
        <authorList>
            <person name="Gilroy R."/>
        </authorList>
    </citation>
    <scope>NUCLEOTIDE SEQUENCE</scope>
    <source>
        <strain evidence="8">ChiGjej1B1-98</strain>
    </source>
</reference>
<feature type="domain" description="Helicase ATP-binding" evidence="6">
    <location>
        <begin position="19"/>
        <end position="179"/>
    </location>
</feature>
<dbReference type="Pfam" id="PF04408">
    <property type="entry name" value="WHD_HA2"/>
    <property type="match status" value="1"/>
</dbReference>
<dbReference type="Gene3D" id="1.20.120.1080">
    <property type="match status" value="1"/>
</dbReference>
<protein>
    <submittedName>
        <fullName evidence="8">ATP-dependent RNA helicase HrpA</fullName>
        <ecNumber evidence="8">3.6.4.13</ecNumber>
    </submittedName>
</protein>
<evidence type="ECO:0000313" key="8">
    <source>
        <dbReference type="EMBL" id="HIY65907.1"/>
    </source>
</evidence>
<dbReference type="Pfam" id="PF11898">
    <property type="entry name" value="DUF3418"/>
    <property type="match status" value="1"/>
</dbReference>
<dbReference type="SMART" id="SM00490">
    <property type="entry name" value="HELICc"/>
    <property type="match status" value="1"/>
</dbReference>
<dbReference type="Pfam" id="PF00271">
    <property type="entry name" value="Helicase_C"/>
    <property type="match status" value="1"/>
</dbReference>
<reference evidence="8" key="1">
    <citation type="journal article" date="2021" name="PeerJ">
        <title>Extensive microbial diversity within the chicken gut microbiome revealed by metagenomics and culture.</title>
        <authorList>
            <person name="Gilroy R."/>
            <person name="Ravi A."/>
            <person name="Getino M."/>
            <person name="Pursley I."/>
            <person name="Horton D.L."/>
            <person name="Alikhan N.F."/>
            <person name="Baker D."/>
            <person name="Gharbi K."/>
            <person name="Hall N."/>
            <person name="Watson M."/>
            <person name="Adriaenssens E.M."/>
            <person name="Foster-Nyarko E."/>
            <person name="Jarju S."/>
            <person name="Secka A."/>
            <person name="Antonio M."/>
            <person name="Oren A."/>
            <person name="Chaudhuri R.R."/>
            <person name="La Ragione R."/>
            <person name="Hildebrand F."/>
            <person name="Pallen M.J."/>
        </authorList>
    </citation>
    <scope>NUCLEOTIDE SEQUENCE</scope>
    <source>
        <strain evidence="8">ChiGjej1B1-98</strain>
    </source>
</reference>
<dbReference type="InterPro" id="IPR003593">
    <property type="entry name" value="AAA+_ATPase"/>
</dbReference>
<accession>A0A9D1YVH9</accession>
<dbReference type="CDD" id="cd18791">
    <property type="entry name" value="SF2_C_RHA"/>
    <property type="match status" value="1"/>
</dbReference>
<dbReference type="Pfam" id="PF21010">
    <property type="entry name" value="HA2_C"/>
    <property type="match status" value="1"/>
</dbReference>
<proteinExistence type="predicted"/>
<keyword evidence="4" id="KW-0067">ATP-binding</keyword>
<dbReference type="SMART" id="SM00487">
    <property type="entry name" value="DEXDc"/>
    <property type="match status" value="1"/>
</dbReference>
<keyword evidence="1" id="KW-0547">Nucleotide-binding</keyword>
<dbReference type="SUPFAM" id="SSF52540">
    <property type="entry name" value="P-loop containing nucleoside triphosphate hydrolases"/>
    <property type="match status" value="1"/>
</dbReference>
<organism evidence="8 9">
    <name type="scientific">Candidatus Agrococcus pullicola</name>
    <dbReference type="NCBI Taxonomy" id="2838429"/>
    <lineage>
        <taxon>Bacteria</taxon>
        <taxon>Bacillati</taxon>
        <taxon>Actinomycetota</taxon>
        <taxon>Actinomycetes</taxon>
        <taxon>Micrococcales</taxon>
        <taxon>Microbacteriaceae</taxon>
        <taxon>Agrococcus</taxon>
    </lineage>
</organism>